<reference evidence="1 2" key="1">
    <citation type="submission" date="2024-06" db="EMBL/GenBank/DDBJ databases">
        <title>Genomic Encyclopedia of Type Strains, Phase V (KMG-V): Genome sequencing to study the core and pangenomes of soil and plant-associated prokaryotes.</title>
        <authorList>
            <person name="Whitman W."/>
        </authorList>
    </citation>
    <scope>NUCLEOTIDE SEQUENCE [LARGE SCALE GENOMIC DNA]</scope>
    <source>
        <strain evidence="1 2">NE40</strain>
    </source>
</reference>
<keyword evidence="2" id="KW-1185">Reference proteome</keyword>
<comment type="caution">
    <text evidence="1">The sequence shown here is derived from an EMBL/GenBank/DDBJ whole genome shotgun (WGS) entry which is preliminary data.</text>
</comment>
<dbReference type="Proteomes" id="UP001549366">
    <property type="component" value="Unassembled WGS sequence"/>
</dbReference>
<protein>
    <submittedName>
        <fullName evidence="1">Uncharacterized protein</fullName>
    </submittedName>
</protein>
<sequence>MFKTARIAALLLLLILAGGKTWFSQKHSTSWSVPLYVAIHPASGDNSTKTNRYIERLRSSDFEAIEAFMATQARTYGVSINQPVSFYLAEPLAEHPPAQPDRSSLLSIMLWSLKFRLWSWQTRKNSTQAGADIHLYVLYYDPDSTPVLQHSIGMQKGMAGIVNAYGDRRYTGKNHIVMTHELLHTLGASDKYDVDTGIPEFPEGYAEPEKQPLYPQRYAEVMGGHIPIDANTKKMPENLRQVIVGWHTAREINWVPDL</sequence>
<accession>A0ABV2SLE6</accession>
<gene>
    <name evidence="1" type="ORF">V5J35_003760</name>
</gene>
<evidence type="ECO:0000313" key="1">
    <source>
        <dbReference type="EMBL" id="MET4758568.1"/>
    </source>
</evidence>
<proteinExistence type="predicted"/>
<name>A0ABV2SLE6_9GAMM</name>
<evidence type="ECO:0000313" key="2">
    <source>
        <dbReference type="Proteomes" id="UP001549366"/>
    </source>
</evidence>
<dbReference type="EMBL" id="JBEWTB010000002">
    <property type="protein sequence ID" value="MET4758568.1"/>
    <property type="molecule type" value="Genomic_DNA"/>
</dbReference>
<dbReference type="RefSeq" id="WP_354008640.1">
    <property type="nucleotide sequence ID" value="NZ_JBEWTA010000001.1"/>
</dbReference>
<organism evidence="1 2">
    <name type="scientific">Endozoicomonas lisbonensis</name>
    <dbReference type="NCBI Taxonomy" id="3120522"/>
    <lineage>
        <taxon>Bacteria</taxon>
        <taxon>Pseudomonadati</taxon>
        <taxon>Pseudomonadota</taxon>
        <taxon>Gammaproteobacteria</taxon>
        <taxon>Oceanospirillales</taxon>
        <taxon>Endozoicomonadaceae</taxon>
        <taxon>Endozoicomonas</taxon>
    </lineage>
</organism>